<feature type="compositionally biased region" description="Low complexity" evidence="1">
    <location>
        <begin position="1135"/>
        <end position="1148"/>
    </location>
</feature>
<feature type="region of interest" description="Disordered" evidence="1">
    <location>
        <begin position="289"/>
        <end position="322"/>
    </location>
</feature>
<dbReference type="AlphaFoldDB" id="A0A146M1S4"/>
<feature type="region of interest" description="Disordered" evidence="1">
    <location>
        <begin position="1"/>
        <end position="203"/>
    </location>
</feature>
<accession>A0A146M1S4</accession>
<reference evidence="2" key="1">
    <citation type="journal article" date="2016" name="Gigascience">
        <title>De novo construction of an expanded transcriptome assembly for the western tarnished plant bug, Lygus hesperus.</title>
        <authorList>
            <person name="Tassone E.E."/>
            <person name="Geib S.M."/>
            <person name="Hall B."/>
            <person name="Fabrick J.A."/>
            <person name="Brent C.S."/>
            <person name="Hull J.J."/>
        </authorList>
    </citation>
    <scope>NUCLEOTIDE SEQUENCE</scope>
</reference>
<feature type="compositionally biased region" description="Polar residues" evidence="1">
    <location>
        <begin position="23"/>
        <end position="35"/>
    </location>
</feature>
<feature type="compositionally biased region" description="Polar residues" evidence="1">
    <location>
        <begin position="246"/>
        <end position="255"/>
    </location>
</feature>
<feature type="compositionally biased region" description="Basic residues" evidence="1">
    <location>
        <begin position="922"/>
        <end position="931"/>
    </location>
</feature>
<feature type="compositionally biased region" description="Polar residues" evidence="1">
    <location>
        <begin position="884"/>
        <end position="918"/>
    </location>
</feature>
<evidence type="ECO:0000256" key="1">
    <source>
        <dbReference type="SAM" id="MobiDB-lite"/>
    </source>
</evidence>
<feature type="region of interest" description="Disordered" evidence="1">
    <location>
        <begin position="241"/>
        <end position="268"/>
    </location>
</feature>
<proteinExistence type="predicted"/>
<sequence length="1247" mass="133653">TPTLLSTSRKSRKSGIGGDESNLESSVLPTPQSLSKEGEDSSRVSRRSRGVPSGTPNTSRVSPQSRSDESGKPRKSGRGSVESHSKSPALLNISEGGANHSTRVSRRSQSTSSSLTLANSSRRSGKGDLSSNSKNSKSIPTINIISATPTKDHNIKSATKGRKSYSKSPALINVEQSPERSGSSTPMKSTARNSTNTSYVKDSKPVLGANRSIAWPVAVPNNNSGTLQFVEDVKVLEIHGTRRSNRSVPTPSSPRESCSSTLLDESSSTSIANISAIPRSSRRARVVFSTPAPSNSKKSVKVTSTPFPKGLISGRDGTQVSSESTLPIEIDTVNIHSSYISSDSPDYDRITDEESFDLTDVPETSASTGLSRKTRKVNSKRSVSFVAIKSGVLNRKSLTPTRQRVSMRGETGSPKGTPSNTSLEVNLRSSRKTSTAKKSSPTTPLSVIKTTRMETSVRRNLDNADEFSKRISPESPGINVPSTSASTEVQNTQTTSLSNRRTKSPSTPRGSSSTTGMTTPPRTLSPEVLLRSSRKSSRKSMELSVPGTPRSVLKRNPRRSAKKPPVSAKILKKKLDSMQSPGGSAVKKLKLDPDKPDKKKMAALWVCHKKKSPSKSPVLDGRRRSFEQPAKSPEKLNTSIPRNFKFQASGSSSSLDEGVSEKALTPIKNLDIQPQHLSPEDDLLNALDLSRKSAIVVEPQKPSRRLRSSTQSRISGASTSGISATRKASPTKSPKKLLFRSPLVDYEGSQPREESHFNSSNIKSILIPSPTRSSDEPMSRVFTTSPVMDYTDSSGKKKIFRASPTSKSGGIKELIPSEEMDLSGVRNLFEGTPSPTSSALSPVSSKKRGQKRVVDEDVSPPKMAKVSPAASSRRKRGAAVELNSGASKSTRSQRKPSSPVRNDAATQSPNTSAKQEATSGKARARNIKPKANKNSAPKASPKTEKVPAKTKKATAVRLSLTAAKATVRSKAVGSKQPKNKQTVAAPKKQRLKKDEASVSKVSPQKNVENTKHSPKKASPKSLRSRKGEATRKSPKKVSSPKDSTKTTKKAAAKAMTPEKAKEASPKKAPAREASPKKLRPTKVESKKSAPKKASKAAKVETSTSKRAPKKPVTPKSSPKKASEKNVKRSSAVKASTSKESPKKVSVPKNARKRVASPKPSPKPSPKKLRSKKDEASKAGVVKPTSKATSKKVSPSEKAASKKNKKSPMKAAAPKKTSLKVSPRKTRSEAKPKKQSPKKAAATGRKRR</sequence>
<dbReference type="EMBL" id="GDHC01004885">
    <property type="protein sequence ID" value="JAQ13744.1"/>
    <property type="molecule type" value="Transcribed_RNA"/>
</dbReference>
<feature type="region of interest" description="Disordered" evidence="1">
    <location>
        <begin position="695"/>
        <end position="736"/>
    </location>
</feature>
<feature type="compositionally biased region" description="Low complexity" evidence="1">
    <location>
        <begin position="436"/>
        <end position="446"/>
    </location>
</feature>
<feature type="compositionally biased region" description="Basic residues" evidence="1">
    <location>
        <begin position="1012"/>
        <end position="1024"/>
    </location>
</feature>
<feature type="compositionally biased region" description="Basic and acidic residues" evidence="1">
    <location>
        <begin position="451"/>
        <end position="472"/>
    </location>
</feature>
<feature type="compositionally biased region" description="Polar residues" evidence="1">
    <location>
        <begin position="362"/>
        <end position="371"/>
    </location>
</feature>
<feature type="non-terminal residue" evidence="2">
    <location>
        <position position="1"/>
    </location>
</feature>
<feature type="compositionally biased region" description="Polar residues" evidence="1">
    <location>
        <begin position="174"/>
        <end position="200"/>
    </location>
</feature>
<feature type="compositionally biased region" description="Low complexity" evidence="1">
    <location>
        <begin position="107"/>
        <end position="122"/>
    </location>
</feature>
<feature type="compositionally biased region" description="Polar residues" evidence="1">
    <location>
        <begin position="54"/>
        <end position="65"/>
    </location>
</feature>
<feature type="compositionally biased region" description="Polar residues" evidence="1">
    <location>
        <begin position="480"/>
        <end position="499"/>
    </location>
</feature>
<feature type="compositionally biased region" description="Polar residues" evidence="1">
    <location>
        <begin position="129"/>
        <end position="149"/>
    </location>
</feature>
<feature type="compositionally biased region" description="Low complexity" evidence="1">
    <location>
        <begin position="504"/>
        <end position="522"/>
    </location>
</feature>
<gene>
    <name evidence="2" type="ORF">g.82591</name>
</gene>
<feature type="compositionally biased region" description="Basic and acidic residues" evidence="1">
    <location>
        <begin position="1056"/>
        <end position="1087"/>
    </location>
</feature>
<evidence type="ECO:0000313" key="2">
    <source>
        <dbReference type="EMBL" id="JAQ13744.1"/>
    </source>
</evidence>
<organism evidence="2">
    <name type="scientific">Lygus hesperus</name>
    <name type="common">Western plant bug</name>
    <dbReference type="NCBI Taxonomy" id="30085"/>
    <lineage>
        <taxon>Eukaryota</taxon>
        <taxon>Metazoa</taxon>
        <taxon>Ecdysozoa</taxon>
        <taxon>Arthropoda</taxon>
        <taxon>Hexapoda</taxon>
        <taxon>Insecta</taxon>
        <taxon>Pterygota</taxon>
        <taxon>Neoptera</taxon>
        <taxon>Paraneoptera</taxon>
        <taxon>Hemiptera</taxon>
        <taxon>Heteroptera</taxon>
        <taxon>Panheteroptera</taxon>
        <taxon>Cimicomorpha</taxon>
        <taxon>Miridae</taxon>
        <taxon>Mirini</taxon>
        <taxon>Lygus</taxon>
    </lineage>
</organism>
<name>A0A146M1S4_LYGHE</name>
<feature type="compositionally biased region" description="Polar residues" evidence="1">
    <location>
        <begin position="708"/>
        <end position="732"/>
    </location>
</feature>
<feature type="compositionally biased region" description="Polar residues" evidence="1">
    <location>
        <begin position="414"/>
        <end position="424"/>
    </location>
</feature>
<feature type="compositionally biased region" description="Basic residues" evidence="1">
    <location>
        <begin position="552"/>
        <end position="562"/>
    </location>
</feature>
<feature type="region of interest" description="Disordered" evidence="1">
    <location>
        <begin position="609"/>
        <end position="659"/>
    </location>
</feature>
<feature type="region of interest" description="Disordered" evidence="1">
    <location>
        <begin position="396"/>
        <end position="597"/>
    </location>
</feature>
<feature type="region of interest" description="Disordered" evidence="1">
    <location>
        <begin position="748"/>
        <end position="1247"/>
    </location>
</feature>
<feature type="compositionally biased region" description="Low complexity" evidence="1">
    <location>
        <begin position="256"/>
        <end position="268"/>
    </location>
</feature>
<protein>
    <submittedName>
        <fullName evidence="2">Uncharacterized protein</fullName>
    </submittedName>
</protein>
<feature type="compositionally biased region" description="Low complexity" evidence="1">
    <location>
        <begin position="833"/>
        <end position="844"/>
    </location>
</feature>
<feature type="region of interest" description="Disordered" evidence="1">
    <location>
        <begin position="339"/>
        <end position="380"/>
    </location>
</feature>